<dbReference type="SMART" id="SM00554">
    <property type="entry name" value="FAS1"/>
    <property type="match status" value="1"/>
</dbReference>
<evidence type="ECO:0000259" key="5">
    <source>
        <dbReference type="SMART" id="SM00554"/>
    </source>
</evidence>
<dbReference type="AlphaFoldDB" id="A0A6P3ZGD4"/>
<evidence type="ECO:0000256" key="4">
    <source>
        <dbReference type="SAM" id="SignalP"/>
    </source>
</evidence>
<organism evidence="6 7">
    <name type="scientific">Ziziphus jujuba</name>
    <name type="common">Chinese jujube</name>
    <name type="synonym">Ziziphus sativa</name>
    <dbReference type="NCBI Taxonomy" id="326968"/>
    <lineage>
        <taxon>Eukaryota</taxon>
        <taxon>Viridiplantae</taxon>
        <taxon>Streptophyta</taxon>
        <taxon>Embryophyta</taxon>
        <taxon>Tracheophyta</taxon>
        <taxon>Spermatophyta</taxon>
        <taxon>Magnoliopsida</taxon>
        <taxon>eudicotyledons</taxon>
        <taxon>Gunneridae</taxon>
        <taxon>Pentapetalae</taxon>
        <taxon>rosids</taxon>
        <taxon>fabids</taxon>
        <taxon>Rosales</taxon>
        <taxon>Rhamnaceae</taxon>
        <taxon>Paliureae</taxon>
        <taxon>Ziziphus</taxon>
    </lineage>
</organism>
<dbReference type="PANTHER" id="PTHR36069">
    <property type="entry name" value="EXPRESSED PROTEIN-RELATED"/>
    <property type="match status" value="1"/>
</dbReference>
<evidence type="ECO:0000313" key="6">
    <source>
        <dbReference type="Proteomes" id="UP001652623"/>
    </source>
</evidence>
<keyword evidence="3" id="KW-0472">Membrane</keyword>
<dbReference type="FunCoup" id="A0A6P3ZGD4">
    <property type="interactions" value="10"/>
</dbReference>
<dbReference type="InterPro" id="IPR036378">
    <property type="entry name" value="FAS1_dom_sf"/>
</dbReference>
<feature type="region of interest" description="Disordered" evidence="2">
    <location>
        <begin position="162"/>
        <end position="260"/>
    </location>
</feature>
<feature type="compositionally biased region" description="Pro residues" evidence="2">
    <location>
        <begin position="165"/>
        <end position="175"/>
    </location>
</feature>
<dbReference type="InterPro" id="IPR000782">
    <property type="entry name" value="FAS1_domain"/>
</dbReference>
<feature type="transmembrane region" description="Helical" evidence="3">
    <location>
        <begin position="261"/>
        <end position="283"/>
    </location>
</feature>
<name>A0A6P3ZGD4_ZIZJJ</name>
<evidence type="ECO:0000313" key="7">
    <source>
        <dbReference type="RefSeq" id="XP_015878549.3"/>
    </source>
</evidence>
<dbReference type="InParanoid" id="A0A6P3ZGD4"/>
<accession>A0A6P3ZGD4</accession>
<keyword evidence="3" id="KW-1133">Transmembrane helix</keyword>
<protein>
    <submittedName>
        <fullName evidence="7">Formin-like protein 3</fullName>
    </submittedName>
</protein>
<comment type="similarity">
    <text evidence="1">Belongs to the fasciclin-like AGP family.</text>
</comment>
<dbReference type="InterPro" id="IPR053339">
    <property type="entry name" value="FAS1_domain_protein"/>
</dbReference>
<evidence type="ECO:0000256" key="1">
    <source>
        <dbReference type="ARBA" id="ARBA00007843"/>
    </source>
</evidence>
<dbReference type="SUPFAM" id="SSF82153">
    <property type="entry name" value="FAS1 domain"/>
    <property type="match status" value="1"/>
</dbReference>
<keyword evidence="6" id="KW-1185">Reference proteome</keyword>
<reference evidence="7" key="1">
    <citation type="submission" date="2025-08" db="UniProtKB">
        <authorList>
            <consortium name="RefSeq"/>
        </authorList>
    </citation>
    <scope>IDENTIFICATION</scope>
    <source>
        <tissue evidence="7">Seedling</tissue>
    </source>
</reference>
<feature type="compositionally biased region" description="Pro residues" evidence="2">
    <location>
        <begin position="243"/>
        <end position="253"/>
    </location>
</feature>
<dbReference type="GeneID" id="107414860"/>
<sequence>MASYYLSFPVVMALFLLVSSANVPPTPRNQTEDLLVATEEMQRANYFSFVMLIKMAQLDGRFQKNVTFLMPNDRMLSKITMTQDSVTDFLLHHSIPSPLLFDHLEYIPTGSMIPSSAAEYMLRISNHGRRSFLLNSVKLISPNICTAGSSIRCHGVDGVLSAPNTPSPSPPPPCPRSSNPAMAAIPPTPSSDPPTPPPSPSSDPPTPPPSPSSDPPTPPPSPSSDPPTPPPSPSRSFGILDSPPVPLVQPPSPQISGSSSLSLPFVGFLITCILLSMWSALLLGP</sequence>
<dbReference type="Gene3D" id="2.30.180.10">
    <property type="entry name" value="FAS1 domain"/>
    <property type="match status" value="1"/>
</dbReference>
<evidence type="ECO:0000256" key="3">
    <source>
        <dbReference type="SAM" id="Phobius"/>
    </source>
</evidence>
<feature type="chain" id="PRO_5028264812" evidence="4">
    <location>
        <begin position="22"/>
        <end position="285"/>
    </location>
</feature>
<keyword evidence="4" id="KW-0732">Signal</keyword>
<evidence type="ECO:0000256" key="2">
    <source>
        <dbReference type="SAM" id="MobiDB-lite"/>
    </source>
</evidence>
<gene>
    <name evidence="7" type="primary">LOC107414860</name>
</gene>
<keyword evidence="3" id="KW-0812">Transmembrane</keyword>
<dbReference type="Proteomes" id="UP001652623">
    <property type="component" value="Chromosome 8"/>
</dbReference>
<dbReference type="RefSeq" id="XP_015878549.3">
    <property type="nucleotide sequence ID" value="XM_016023063.4"/>
</dbReference>
<feature type="compositionally biased region" description="Pro residues" evidence="2">
    <location>
        <begin position="186"/>
        <end position="233"/>
    </location>
</feature>
<dbReference type="Pfam" id="PF02469">
    <property type="entry name" value="Fasciclin"/>
    <property type="match status" value="1"/>
</dbReference>
<dbReference type="PRINTS" id="PR01217">
    <property type="entry name" value="PRICHEXTENSN"/>
</dbReference>
<proteinExistence type="inferred from homology"/>
<feature type="signal peptide" evidence="4">
    <location>
        <begin position="1"/>
        <end position="21"/>
    </location>
</feature>
<dbReference type="PANTHER" id="PTHR36069:SF1">
    <property type="entry name" value="EXPRESSED PROTEIN"/>
    <property type="match status" value="1"/>
</dbReference>
<feature type="domain" description="FAS1" evidence="5">
    <location>
        <begin position="67"/>
        <end position="163"/>
    </location>
</feature>
<dbReference type="KEGG" id="zju:107414860"/>